<dbReference type="InterPro" id="IPR008336">
    <property type="entry name" value="TopoI_DNA-bd_euk"/>
</dbReference>
<dbReference type="PANTHER" id="PTHR10290">
    <property type="entry name" value="DNA TOPOISOMERASE I"/>
    <property type="match status" value="1"/>
</dbReference>
<feature type="compositionally biased region" description="Low complexity" evidence="9">
    <location>
        <begin position="116"/>
        <end position="126"/>
    </location>
</feature>
<dbReference type="OrthoDB" id="47179at2759"/>
<reference evidence="11" key="1">
    <citation type="submission" date="2022-07" db="EMBL/GenBank/DDBJ databases">
        <title>Phylogenomic reconstructions and comparative analyses of Kickxellomycotina fungi.</title>
        <authorList>
            <person name="Reynolds N.K."/>
            <person name="Stajich J.E."/>
            <person name="Barry K."/>
            <person name="Grigoriev I.V."/>
            <person name="Crous P."/>
            <person name="Smith M.E."/>
        </authorList>
    </citation>
    <scope>NUCLEOTIDE SEQUENCE</scope>
    <source>
        <strain evidence="11">BCRC 34489</strain>
    </source>
</reference>
<evidence type="ECO:0000256" key="9">
    <source>
        <dbReference type="SAM" id="MobiDB-lite"/>
    </source>
</evidence>
<evidence type="ECO:0000313" key="12">
    <source>
        <dbReference type="Proteomes" id="UP001140172"/>
    </source>
</evidence>
<evidence type="ECO:0000313" key="11">
    <source>
        <dbReference type="EMBL" id="KAJ2787222.1"/>
    </source>
</evidence>
<dbReference type="Gene3D" id="1.10.132.10">
    <property type="match status" value="1"/>
</dbReference>
<evidence type="ECO:0000256" key="2">
    <source>
        <dbReference type="ARBA" id="ARBA00006645"/>
    </source>
</evidence>
<evidence type="ECO:0000256" key="3">
    <source>
        <dbReference type="ARBA" id="ARBA00023029"/>
    </source>
</evidence>
<dbReference type="GO" id="GO:0007059">
    <property type="term" value="P:chromosome segregation"/>
    <property type="evidence" value="ECO:0007669"/>
    <property type="project" value="TreeGrafter"/>
</dbReference>
<keyword evidence="8" id="KW-0175">Coiled coil</keyword>
<dbReference type="GO" id="GO:0003917">
    <property type="term" value="F:DNA topoisomerase type I (single strand cut, ATP-independent) activity"/>
    <property type="evidence" value="ECO:0007669"/>
    <property type="project" value="UniProtKB-UniRule"/>
</dbReference>
<dbReference type="GO" id="GO:0006265">
    <property type="term" value="P:DNA topological change"/>
    <property type="evidence" value="ECO:0007669"/>
    <property type="project" value="UniProtKB-UniRule"/>
</dbReference>
<dbReference type="InterPro" id="IPR018521">
    <property type="entry name" value="TopoIB_AS"/>
</dbReference>
<evidence type="ECO:0000256" key="4">
    <source>
        <dbReference type="ARBA" id="ARBA00023125"/>
    </source>
</evidence>
<protein>
    <recommendedName>
        <fullName evidence="7">DNA topoisomerase I</fullName>
        <ecNumber evidence="7">5.6.2.1</ecNumber>
    </recommendedName>
    <alternativeName>
        <fullName evidence="7">DNA topoisomerase 1</fullName>
    </alternativeName>
</protein>
<dbReference type="FunFam" id="3.90.15.10:FF:000002">
    <property type="entry name" value="DNA topoisomerase I"/>
    <property type="match status" value="1"/>
</dbReference>
<feature type="region of interest" description="Disordered" evidence="9">
    <location>
        <begin position="1"/>
        <end position="161"/>
    </location>
</feature>
<evidence type="ECO:0000256" key="5">
    <source>
        <dbReference type="ARBA" id="ARBA00023235"/>
    </source>
</evidence>
<dbReference type="InterPro" id="IPR013034">
    <property type="entry name" value="DNA_topo_DNA_db_N_dom1"/>
</dbReference>
<evidence type="ECO:0000256" key="7">
    <source>
        <dbReference type="RuleBase" id="RU365101"/>
    </source>
</evidence>
<dbReference type="GO" id="GO:0005694">
    <property type="term" value="C:chromosome"/>
    <property type="evidence" value="ECO:0007669"/>
    <property type="project" value="InterPro"/>
</dbReference>
<evidence type="ECO:0000256" key="6">
    <source>
        <dbReference type="PROSITE-ProRule" id="PRU01382"/>
    </source>
</evidence>
<dbReference type="InterPro" id="IPR013030">
    <property type="entry name" value="DNA_topo_DNA_db_N_dom2"/>
</dbReference>
<dbReference type="InterPro" id="IPR025834">
    <property type="entry name" value="TopoI_C_dom"/>
</dbReference>
<organism evidence="11 12">
    <name type="scientific">Coemansia interrupta</name>
    <dbReference type="NCBI Taxonomy" id="1126814"/>
    <lineage>
        <taxon>Eukaryota</taxon>
        <taxon>Fungi</taxon>
        <taxon>Fungi incertae sedis</taxon>
        <taxon>Zoopagomycota</taxon>
        <taxon>Kickxellomycotina</taxon>
        <taxon>Kickxellomycetes</taxon>
        <taxon>Kickxellales</taxon>
        <taxon>Kickxellaceae</taxon>
        <taxon>Coemansia</taxon>
    </lineage>
</organism>
<dbReference type="SMART" id="SM00435">
    <property type="entry name" value="TOPEUc"/>
    <property type="match status" value="1"/>
</dbReference>
<dbReference type="PROSITE" id="PS00176">
    <property type="entry name" value="TOPO_IB_1"/>
    <property type="match status" value="1"/>
</dbReference>
<dbReference type="PROSITE" id="PS52038">
    <property type="entry name" value="TOPO_IB_2"/>
    <property type="match status" value="1"/>
</dbReference>
<dbReference type="Proteomes" id="UP001140172">
    <property type="component" value="Unassembled WGS sequence"/>
</dbReference>
<dbReference type="Gene3D" id="1.10.10.41">
    <property type="entry name" value="Yeast DNA topoisomerase - domain 1"/>
    <property type="match status" value="1"/>
</dbReference>
<keyword evidence="5 6" id="KW-0413">Isomerase</keyword>
<accession>A0A9W8LP45</accession>
<evidence type="ECO:0000259" key="10">
    <source>
        <dbReference type="SMART" id="SM00435"/>
    </source>
</evidence>
<dbReference type="FunFam" id="2.170.11.10:FF:000001">
    <property type="entry name" value="DNA topoisomerase I"/>
    <property type="match status" value="1"/>
</dbReference>
<dbReference type="InterPro" id="IPR014711">
    <property type="entry name" value="TopoI_cat_a-hlx-sub_euk"/>
</dbReference>
<dbReference type="InterPro" id="IPR013500">
    <property type="entry name" value="TopoI_cat_euk"/>
</dbReference>
<gene>
    <name evidence="11" type="primary">TOP1</name>
    <name evidence="11" type="ORF">GGI15_000883</name>
</gene>
<dbReference type="CDD" id="cd00660">
    <property type="entry name" value="Topoisomer_IB_N"/>
    <property type="match status" value="1"/>
</dbReference>
<keyword evidence="4 6" id="KW-0238">DNA-binding</keyword>
<dbReference type="EC" id="5.6.2.1" evidence="7"/>
<feature type="compositionally biased region" description="Basic and acidic residues" evidence="9">
    <location>
        <begin position="140"/>
        <end position="153"/>
    </location>
</feature>
<dbReference type="EMBL" id="JANBUM010000029">
    <property type="protein sequence ID" value="KAJ2787222.1"/>
    <property type="molecule type" value="Genomic_DNA"/>
</dbReference>
<dbReference type="CDD" id="cd00659">
    <property type="entry name" value="Topo_IB_C"/>
    <property type="match status" value="1"/>
</dbReference>
<dbReference type="GO" id="GO:0006260">
    <property type="term" value="P:DNA replication"/>
    <property type="evidence" value="ECO:0007669"/>
    <property type="project" value="TreeGrafter"/>
</dbReference>
<keyword evidence="12" id="KW-1185">Reference proteome</keyword>
<dbReference type="Gene3D" id="3.90.15.10">
    <property type="entry name" value="Topoisomerase I, Chain A, domain 3"/>
    <property type="match status" value="1"/>
</dbReference>
<dbReference type="InterPro" id="IPR051062">
    <property type="entry name" value="Topoisomerase_IB"/>
</dbReference>
<dbReference type="Pfam" id="PF02919">
    <property type="entry name" value="Topoisom_I_N"/>
    <property type="match status" value="1"/>
</dbReference>
<sequence>MGGPCQAFAKDHTEVATSTSDSDDEMPLSTRVVSVKTEKNGVVPSRYADDSGSDSDDGVPLAKLKGKVYAKPNRCASNSGSGSGSGSGSDSGSESDQPLSTIKAARNVKAPKKEAAGASNGSAAKAGVKRPKKEPASAPKDAKKPKVSAKDKGATSAAKKPAATAAAAKGAAKAKNGTKSKIVVKSESNVTAASQDDNGDSDSEEYKWWLEEKNDDGPKWTTLEHFGVMFPPEYVPHGIPLTYKGKPFKMHPAVEEVATFFAALVDTEHGNNPVFQQNFFMDFRALCNKHMGNHPIEEFKDCNFDKIRAHLDVQSAKRKAMTKEDKEAAKKERLAIDEKYGFCTLDGRREKVGNFRIEPPGLFRGRGAHPKTGRLKKRVLPEQVTINIGKEAKVPDPPAGHKWGNITHDNTVTWLAMWKENINGSTKYVYLAAGSSLKGQSDMRKYEKARSLVKCIDKIRSEYTKELKSEVMAVRQRATAMYLIDRFALRAGNEKGDDEADTVGCCSLRCEHIDLEPPNIVKFDFLGKDSIRYERTTEVDKQVWKNLRLFQKEPKTPGDMLFDRLTTASLNKHLQTLMPGLTAKVFRTYNASYVFDQQLVDTPADGTEAEKILAYNRANRMVAVLCNHQRAVSKGFEGQMSKIEDKLLAVRYQRMLLKNHLLEIAPTMKKKRPDLGKKEPGVTASWIKKHLIANCEIDREKATKKFERDNEKLKEAREPVMPKSKLKEILAEIDEREKSIKKGTYVAEPPVAKNALTEKILEKIDKLTERIANIEVNKIEKDENKSTALSTSKINYIDPRISIAWCKKHNVPLEKIFTKTLREKFTWAMDVDKDYRF</sequence>
<dbReference type="GO" id="GO:0003677">
    <property type="term" value="F:DNA binding"/>
    <property type="evidence" value="ECO:0007669"/>
    <property type="project" value="UniProtKB-UniRule"/>
</dbReference>
<comment type="caution">
    <text evidence="11">The sequence shown here is derived from an EMBL/GenBank/DDBJ whole genome shotgun (WGS) entry which is preliminary data.</text>
</comment>
<dbReference type="SUPFAM" id="SSF56741">
    <property type="entry name" value="Eukaryotic DNA topoisomerase I, N-terminal DNA-binding fragment"/>
    <property type="match status" value="1"/>
</dbReference>
<dbReference type="InterPro" id="IPR011010">
    <property type="entry name" value="DNA_brk_join_enz"/>
</dbReference>
<dbReference type="PRINTS" id="PR00416">
    <property type="entry name" value="EUTPISMRASEI"/>
</dbReference>
<dbReference type="GO" id="GO:0005730">
    <property type="term" value="C:nucleolus"/>
    <property type="evidence" value="ECO:0007669"/>
    <property type="project" value="TreeGrafter"/>
</dbReference>
<comment type="similarity">
    <text evidence="2 6 7">Belongs to the type IB topoisomerase family.</text>
</comment>
<dbReference type="PANTHER" id="PTHR10290:SF3">
    <property type="entry name" value="DNA TOPOISOMERASE 1"/>
    <property type="match status" value="1"/>
</dbReference>
<proteinExistence type="inferred from homology"/>
<name>A0A9W8LP45_9FUNG</name>
<comment type="function">
    <text evidence="7">Releases the supercoiling and torsional tension of DNA introduced during the DNA replication and transcription by transiently cleaving and rejoining one strand of the DNA duplex. Introduces a single-strand break via transesterification at the specific target site 5'-[CT]CCTTp site in duplex DNA. The scissile phosphodiester is attacked by the catalytic tyrosine of the enzyme, resulting in the formation of a DNA-(3'-phosphotyrosyl)-enzyme intermediate and the expulsion of a 5'-OH DNA strand. The free DNA strand then undergoes passage around the unbroken strand thus removing DNA supercoils. Finally, in the religation step, the DNA 5'-OH attacks the covalent intermediate to expel the active-site tyrosine and restore the DNA phosphodiester backbone.</text>
</comment>
<feature type="domain" description="DNA topoisomerase I eukaryotic-type" evidence="10">
    <location>
        <begin position="362"/>
        <end position="810"/>
    </location>
</feature>
<dbReference type="InterPro" id="IPR001631">
    <property type="entry name" value="TopoI"/>
</dbReference>
<evidence type="ECO:0000256" key="1">
    <source>
        <dbReference type="ARBA" id="ARBA00000213"/>
    </source>
</evidence>
<dbReference type="InterPro" id="IPR014727">
    <property type="entry name" value="TopoI_cat_a/b-sub_euk"/>
</dbReference>
<dbReference type="InterPro" id="IPR013499">
    <property type="entry name" value="TopoI_euk"/>
</dbReference>
<feature type="coiled-coil region" evidence="8">
    <location>
        <begin position="757"/>
        <end position="784"/>
    </location>
</feature>
<feature type="active site" description="O-(3'-phospho-DNA)-tyrosine intermediate" evidence="6">
    <location>
        <position position="796"/>
    </location>
</feature>
<dbReference type="Gene3D" id="2.170.11.10">
    <property type="entry name" value="DNA Topoisomerase I, domain 2"/>
    <property type="match status" value="1"/>
</dbReference>
<dbReference type="AlphaFoldDB" id="A0A9W8LP45"/>
<comment type="catalytic activity">
    <reaction evidence="1 6 7">
        <text>ATP-independent breakage of single-stranded DNA, followed by passage and rejoining.</text>
        <dbReference type="EC" id="5.6.2.1"/>
    </reaction>
</comment>
<dbReference type="InterPro" id="IPR036202">
    <property type="entry name" value="TopoI_DNA-bd_euk_N_sf"/>
</dbReference>
<dbReference type="Pfam" id="PF01028">
    <property type="entry name" value="Topoisom_I"/>
    <property type="match status" value="1"/>
</dbReference>
<dbReference type="Pfam" id="PF14370">
    <property type="entry name" value="Topo_C_assoc"/>
    <property type="match status" value="1"/>
</dbReference>
<evidence type="ECO:0000256" key="8">
    <source>
        <dbReference type="SAM" id="Coils"/>
    </source>
</evidence>
<keyword evidence="3 6" id="KW-0799">Topoisomerase</keyword>
<dbReference type="SUPFAM" id="SSF56349">
    <property type="entry name" value="DNA breaking-rejoining enzymes"/>
    <property type="match status" value="1"/>
</dbReference>